<feature type="compositionally biased region" description="Basic and acidic residues" evidence="1">
    <location>
        <begin position="597"/>
        <end position="619"/>
    </location>
</feature>
<feature type="compositionally biased region" description="Polar residues" evidence="1">
    <location>
        <begin position="517"/>
        <end position="526"/>
    </location>
</feature>
<proteinExistence type="predicted"/>
<feature type="compositionally biased region" description="Basic and acidic residues" evidence="1">
    <location>
        <begin position="505"/>
        <end position="516"/>
    </location>
</feature>
<feature type="compositionally biased region" description="Basic and acidic residues" evidence="1">
    <location>
        <begin position="649"/>
        <end position="664"/>
    </location>
</feature>
<accession>A0A9P7YHM5</accession>
<evidence type="ECO:0000313" key="3">
    <source>
        <dbReference type="Proteomes" id="UP000824998"/>
    </source>
</evidence>
<evidence type="ECO:0000313" key="2">
    <source>
        <dbReference type="EMBL" id="KAG9233636.1"/>
    </source>
</evidence>
<sequence>MCHLCRKAEKFQTLDSNIPKPICILLAKLHKQAEPHLGDFWLWRHNITTEIQTFLAAANSKISNSVLKSMAEDVEKELDHIKYNLPLHPPRRSMGRWEALKTYIEPRESVSNNVSKSSQDELRRSGRTVRRRKRAIGEGNGGGKSKLAPGLEVKIEEGTKGNVMDTDPRTYERLLSGSDLDPSPFLMEQSSRKVAEWLIKCNEAASTENYHDNDTDSLISFVDGGLAQRPDLDVKIWSRVRSLSRKFTGSRNRRSCSNSGQTHSKSSRITTYLSDCVYDDPPHKLKLDERLIQKFDRIASDKERLQFIKNLSSRLYLKMGQSLSRKKNVPVDKAIRMIKVDNKRGKGGVYMTGGRSEGRETRDMPASTEALFGGQDDIGRSSFGDVTRGRFALTQIEYEECVEGAAGGLANTSSLLSAKTKSSSRDSVVDMGSVIRRLKRVQKPVRAIPRDATHPRRPRDSSSEDSFTPTTPEPIKRSSQPSPKTTNLSQAHKEQIRSKVPIRAKPRDTAQPRRLGDSSSEDSFTPTAPEPEPIKRLSRQSTKRSDVNQDQAKFGATARPRRPGDISSESSFVPTAPEPVPIRSSPQHSPKMGILHRAREEQLRRDGEYAAEKIAEERNNPSVLRWQGKDYYEIQSSKPRTVSTASPEGVDRREHKGESNRQAEQDNIDAVRKRRVQRAVESTQANKYKCEERQKYWHKK</sequence>
<dbReference type="OrthoDB" id="3562211at2759"/>
<dbReference type="AlphaFoldDB" id="A0A9P7YHM5"/>
<dbReference type="EMBL" id="MU251492">
    <property type="protein sequence ID" value="KAG9233636.1"/>
    <property type="molecule type" value="Genomic_DNA"/>
</dbReference>
<organism evidence="2 3">
    <name type="scientific">Amylocarpus encephaloides</name>
    <dbReference type="NCBI Taxonomy" id="45428"/>
    <lineage>
        <taxon>Eukaryota</taxon>
        <taxon>Fungi</taxon>
        <taxon>Dikarya</taxon>
        <taxon>Ascomycota</taxon>
        <taxon>Pezizomycotina</taxon>
        <taxon>Leotiomycetes</taxon>
        <taxon>Helotiales</taxon>
        <taxon>Helotiales incertae sedis</taxon>
        <taxon>Amylocarpus</taxon>
    </lineage>
</organism>
<feature type="region of interest" description="Disordered" evidence="1">
    <location>
        <begin position="109"/>
        <end position="148"/>
    </location>
</feature>
<dbReference type="Proteomes" id="UP000824998">
    <property type="component" value="Unassembled WGS sequence"/>
</dbReference>
<protein>
    <submittedName>
        <fullName evidence="2">Uncharacterized protein</fullName>
    </submittedName>
</protein>
<keyword evidence="3" id="KW-1185">Reference proteome</keyword>
<feature type="compositionally biased region" description="Basic residues" evidence="1">
    <location>
        <begin position="125"/>
        <end position="134"/>
    </location>
</feature>
<name>A0A9P7YHM5_9HELO</name>
<gene>
    <name evidence="2" type="ORF">BJ875DRAFT_511588</name>
</gene>
<evidence type="ECO:0000256" key="1">
    <source>
        <dbReference type="SAM" id="MobiDB-lite"/>
    </source>
</evidence>
<feature type="region of interest" description="Disordered" evidence="1">
    <location>
        <begin position="440"/>
        <end position="686"/>
    </location>
</feature>
<reference evidence="2" key="1">
    <citation type="journal article" date="2021" name="IMA Fungus">
        <title>Genomic characterization of three marine fungi, including Emericellopsis atlantica sp. nov. with signatures of a generalist lifestyle and marine biomass degradation.</title>
        <authorList>
            <person name="Hagestad O.C."/>
            <person name="Hou L."/>
            <person name="Andersen J.H."/>
            <person name="Hansen E.H."/>
            <person name="Altermark B."/>
            <person name="Li C."/>
            <person name="Kuhnert E."/>
            <person name="Cox R.J."/>
            <person name="Crous P.W."/>
            <person name="Spatafora J.W."/>
            <person name="Lail K."/>
            <person name="Amirebrahimi M."/>
            <person name="Lipzen A."/>
            <person name="Pangilinan J."/>
            <person name="Andreopoulos W."/>
            <person name="Hayes R.D."/>
            <person name="Ng V."/>
            <person name="Grigoriev I.V."/>
            <person name="Jackson S.A."/>
            <person name="Sutton T.D.S."/>
            <person name="Dobson A.D.W."/>
            <person name="Rama T."/>
        </authorList>
    </citation>
    <scope>NUCLEOTIDE SEQUENCE</scope>
    <source>
        <strain evidence="2">TRa018bII</strain>
    </source>
</reference>
<feature type="compositionally biased region" description="Basic and acidic residues" evidence="1">
    <location>
        <begin position="448"/>
        <end position="462"/>
    </location>
</feature>
<feature type="compositionally biased region" description="Polar residues" evidence="1">
    <location>
        <begin position="634"/>
        <end position="646"/>
    </location>
</feature>
<comment type="caution">
    <text evidence="2">The sequence shown here is derived from an EMBL/GenBank/DDBJ whole genome shotgun (WGS) entry which is preliminary data.</text>
</comment>
<feature type="compositionally biased region" description="Polar residues" evidence="1">
    <location>
        <begin position="477"/>
        <end position="490"/>
    </location>
</feature>